<evidence type="ECO:0000256" key="3">
    <source>
        <dbReference type="ARBA" id="ARBA00012030"/>
    </source>
</evidence>
<proteinExistence type="inferred from homology"/>
<evidence type="ECO:0000256" key="1">
    <source>
        <dbReference type="ARBA" id="ARBA00001400"/>
    </source>
</evidence>
<evidence type="ECO:0000256" key="5">
    <source>
        <dbReference type="ARBA" id="ARBA00022485"/>
    </source>
</evidence>
<sequence>MKKTKLQELNKTIKDAFKEKDIVLGNGDENSTIILIGEAPGAKEVELKEPFVGQAGKHLTKFLEILKIDRKDLYITNTVKFRPTKDSAKTGKPINRAPSKDEINMFKDYLFDEIHIVNPKVIVTLGNVPLKTVLQNEGATIGELHGKDIEINLQEKEYYLFPLYHPAAVIYKQDLKETYENDLRNLSEFLDKLLTRV</sequence>
<keyword evidence="14" id="KW-1185">Reference proteome</keyword>
<keyword evidence="8" id="KW-0378">Hydrolase</keyword>
<dbReference type="PATRIC" id="fig|1503.3.peg.1471"/>
<evidence type="ECO:0000256" key="10">
    <source>
        <dbReference type="ARBA" id="ARBA00023014"/>
    </source>
</evidence>
<dbReference type="PANTHER" id="PTHR33693">
    <property type="entry name" value="TYPE-5 URACIL-DNA GLYCOSYLASE"/>
    <property type="match status" value="1"/>
</dbReference>
<reference evidence="14" key="1">
    <citation type="submission" date="2015-07" db="EMBL/GenBank/DDBJ databases">
        <title>Draft genome sequence of the purine-degrading Gottschalkia purinilyticum DSM 1384 (formerly Clostridium purinilyticum).</title>
        <authorList>
            <person name="Poehlein A."/>
            <person name="Schiel-Bengelsdorf B."/>
            <person name="Bengelsdorf F.R."/>
            <person name="Daniel R."/>
            <person name="Duerre P."/>
        </authorList>
    </citation>
    <scope>NUCLEOTIDE SEQUENCE [LARGE SCALE GENOMIC DNA]</scope>
    <source>
        <strain evidence="14">DSM 1384</strain>
    </source>
</reference>
<dbReference type="PANTHER" id="PTHR33693:SF1">
    <property type="entry name" value="TYPE-4 URACIL-DNA GLYCOSYLASE"/>
    <property type="match status" value="1"/>
</dbReference>
<name>A0A0L0W6G3_GOTPU</name>
<comment type="caution">
    <text evidence="13">The sequence shown here is derived from an EMBL/GenBank/DDBJ whole genome shotgun (WGS) entry which is preliminary data.</text>
</comment>
<evidence type="ECO:0000256" key="6">
    <source>
        <dbReference type="ARBA" id="ARBA00022723"/>
    </source>
</evidence>
<keyword evidence="10" id="KW-0411">Iron-sulfur</keyword>
<keyword evidence="11" id="KW-0234">DNA repair</keyword>
<evidence type="ECO:0000313" key="14">
    <source>
        <dbReference type="Proteomes" id="UP000037267"/>
    </source>
</evidence>
<dbReference type="NCBIfam" id="TIGR00758">
    <property type="entry name" value="UDG_fam4"/>
    <property type="match status" value="1"/>
</dbReference>
<evidence type="ECO:0000313" key="13">
    <source>
        <dbReference type="EMBL" id="KNF07076.1"/>
    </source>
</evidence>
<dbReference type="InterPro" id="IPR005273">
    <property type="entry name" value="Ura-DNA_glyco_family4"/>
</dbReference>
<dbReference type="AlphaFoldDB" id="A0A0L0W6G3"/>
<dbReference type="EC" id="3.2.2.27" evidence="3"/>
<protein>
    <recommendedName>
        <fullName evidence="4">Type-4 uracil-DNA glycosylase</fullName>
        <ecNumber evidence="3">3.2.2.27</ecNumber>
    </recommendedName>
</protein>
<gene>
    <name evidence="13" type="ORF">CLPU_27c00140</name>
</gene>
<dbReference type="Pfam" id="PF03167">
    <property type="entry name" value="UDG"/>
    <property type="match status" value="1"/>
</dbReference>
<dbReference type="Gene3D" id="3.40.470.10">
    <property type="entry name" value="Uracil-DNA glycosylase-like domain"/>
    <property type="match status" value="1"/>
</dbReference>
<dbReference type="RefSeq" id="WP_050378934.1">
    <property type="nucleotide sequence ID" value="NZ_LGSS01000027.1"/>
</dbReference>
<keyword evidence="9" id="KW-0408">Iron</keyword>
<evidence type="ECO:0000256" key="2">
    <source>
        <dbReference type="ARBA" id="ARBA00006521"/>
    </source>
</evidence>
<evidence type="ECO:0000256" key="8">
    <source>
        <dbReference type="ARBA" id="ARBA00022801"/>
    </source>
</evidence>
<evidence type="ECO:0000256" key="7">
    <source>
        <dbReference type="ARBA" id="ARBA00022763"/>
    </source>
</evidence>
<comment type="catalytic activity">
    <reaction evidence="1">
        <text>Hydrolyzes single-stranded DNA or mismatched double-stranded DNA and polynucleotides, releasing free uracil.</text>
        <dbReference type="EC" id="3.2.2.27"/>
    </reaction>
</comment>
<comment type="similarity">
    <text evidence="2">Belongs to the uracil-DNA glycosylase (UDG) superfamily. Type 4 (UDGa) family.</text>
</comment>
<dbReference type="SMART" id="SM00987">
    <property type="entry name" value="UreE_C"/>
    <property type="match status" value="1"/>
</dbReference>
<evidence type="ECO:0000259" key="12">
    <source>
        <dbReference type="SMART" id="SM00986"/>
    </source>
</evidence>
<evidence type="ECO:0000256" key="9">
    <source>
        <dbReference type="ARBA" id="ARBA00023004"/>
    </source>
</evidence>
<dbReference type="GO" id="GO:0004844">
    <property type="term" value="F:uracil DNA N-glycosylase activity"/>
    <property type="evidence" value="ECO:0007669"/>
    <property type="project" value="UniProtKB-EC"/>
</dbReference>
<dbReference type="GO" id="GO:0051539">
    <property type="term" value="F:4 iron, 4 sulfur cluster binding"/>
    <property type="evidence" value="ECO:0007669"/>
    <property type="project" value="UniProtKB-KW"/>
</dbReference>
<dbReference type="GO" id="GO:0046872">
    <property type="term" value="F:metal ion binding"/>
    <property type="evidence" value="ECO:0007669"/>
    <property type="project" value="UniProtKB-KW"/>
</dbReference>
<dbReference type="SMART" id="SM00986">
    <property type="entry name" value="UDG"/>
    <property type="match status" value="1"/>
</dbReference>
<organism evidence="13 14">
    <name type="scientific">Gottschalkia purinilytica</name>
    <name type="common">Clostridium purinilyticum</name>
    <dbReference type="NCBI Taxonomy" id="1503"/>
    <lineage>
        <taxon>Bacteria</taxon>
        <taxon>Bacillati</taxon>
        <taxon>Bacillota</taxon>
        <taxon>Tissierellia</taxon>
        <taxon>Tissierellales</taxon>
        <taxon>Gottschalkiaceae</taxon>
        <taxon>Gottschalkia</taxon>
    </lineage>
</organism>
<feature type="domain" description="Uracil-DNA glycosylase-like" evidence="12">
    <location>
        <begin position="24"/>
        <end position="184"/>
    </location>
</feature>
<dbReference type="SUPFAM" id="SSF52141">
    <property type="entry name" value="Uracil-DNA glycosylase-like"/>
    <property type="match status" value="1"/>
</dbReference>
<dbReference type="InterPro" id="IPR005122">
    <property type="entry name" value="Uracil-DNA_glycosylase-like"/>
</dbReference>
<dbReference type="InterPro" id="IPR051536">
    <property type="entry name" value="UDG_Type-4/5"/>
</dbReference>
<dbReference type="STRING" id="1503.CLPU_27c00140"/>
<dbReference type="InterPro" id="IPR036895">
    <property type="entry name" value="Uracil-DNA_glycosylase-like_sf"/>
</dbReference>
<keyword evidence="7" id="KW-0227">DNA damage</keyword>
<keyword evidence="5" id="KW-0004">4Fe-4S</keyword>
<evidence type="ECO:0000256" key="11">
    <source>
        <dbReference type="ARBA" id="ARBA00023204"/>
    </source>
</evidence>
<keyword evidence="6" id="KW-0479">Metal-binding</keyword>
<dbReference type="EMBL" id="LGSS01000027">
    <property type="protein sequence ID" value="KNF07076.1"/>
    <property type="molecule type" value="Genomic_DNA"/>
</dbReference>
<accession>A0A0L0W6G3</accession>
<evidence type="ECO:0000256" key="4">
    <source>
        <dbReference type="ARBA" id="ARBA00019403"/>
    </source>
</evidence>
<dbReference type="CDD" id="cd10030">
    <property type="entry name" value="UDG-F4_TTUDGA_SPO1dp_like"/>
    <property type="match status" value="1"/>
</dbReference>
<dbReference type="GO" id="GO:0006281">
    <property type="term" value="P:DNA repair"/>
    <property type="evidence" value="ECO:0007669"/>
    <property type="project" value="UniProtKB-KW"/>
</dbReference>
<dbReference type="OrthoDB" id="5290748at2"/>
<dbReference type="Proteomes" id="UP000037267">
    <property type="component" value="Unassembled WGS sequence"/>
</dbReference>